<accession>A0A381NGV0</accession>
<dbReference type="PANTHER" id="PTHR10680">
    <property type="entry name" value="PEPTIDYL-GLYCINE ALPHA-AMIDATING MONOOXYGENASE"/>
    <property type="match status" value="1"/>
</dbReference>
<dbReference type="InterPro" id="IPR011042">
    <property type="entry name" value="6-blade_b-propeller_TolB-like"/>
</dbReference>
<dbReference type="EMBL" id="UINC01000349">
    <property type="protein sequence ID" value="SUZ53785.1"/>
    <property type="molecule type" value="Genomic_DNA"/>
</dbReference>
<dbReference type="SUPFAM" id="SSF63829">
    <property type="entry name" value="Calcium-dependent phosphotriesterase"/>
    <property type="match status" value="1"/>
</dbReference>
<keyword evidence="1" id="KW-0732">Signal</keyword>
<protein>
    <recommendedName>
        <fullName evidence="4">SMP-30/Gluconolactonase/LRE-like region domain-containing protein</fullName>
    </recommendedName>
</protein>
<keyword evidence="2" id="KW-0325">Glycoprotein</keyword>
<sequence>MGYAKRNLLVSASLAVVLIVMGCGQAVLDETTETTATTEAQGPVAPMFEVDPLWPKPLPNHWILGSTIGVTVDDQDHVWIVHRGAMSMNARNETPVVNDPPIAEECCVPAPPVLEFDQAGNLIGHWGGPGEGYEWPQSNHGITFDHKGNLWIGGNGGDDAHVLKFTSDGQFLLQVGNAGGNAGSNDTENFGRVAKVFVDGEENEAYIADGYGNRRVAVLDADTGAFKRYWGAYGNQPDDSITFRYDPNAEPPQQFGSPVHCAELSHDRLLYVCDRSNDRIQVFDPEGNFIREAFIAKQTLGSGSVWDIAFSKDADQTYIYVADGINEKVHVVQRDTLEVLTSFGDGGRQPSQFFGVHSIATDSQGNVYTTETYEGKRVQRFVYKGMGPITAQDQGAVWPSVSQ</sequence>
<organism evidence="3">
    <name type="scientific">marine metagenome</name>
    <dbReference type="NCBI Taxonomy" id="408172"/>
    <lineage>
        <taxon>unclassified sequences</taxon>
        <taxon>metagenomes</taxon>
        <taxon>ecological metagenomes</taxon>
    </lineage>
</organism>
<evidence type="ECO:0000313" key="3">
    <source>
        <dbReference type="EMBL" id="SUZ53785.1"/>
    </source>
</evidence>
<evidence type="ECO:0000256" key="2">
    <source>
        <dbReference type="ARBA" id="ARBA00023180"/>
    </source>
</evidence>
<evidence type="ECO:0000256" key="1">
    <source>
        <dbReference type="ARBA" id="ARBA00022729"/>
    </source>
</evidence>
<name>A0A381NGV0_9ZZZZ</name>
<gene>
    <name evidence="3" type="ORF">METZ01_LOCUS6639</name>
</gene>
<evidence type="ECO:0008006" key="4">
    <source>
        <dbReference type="Google" id="ProtNLM"/>
    </source>
</evidence>
<dbReference type="PROSITE" id="PS51257">
    <property type="entry name" value="PROKAR_LIPOPROTEIN"/>
    <property type="match status" value="1"/>
</dbReference>
<dbReference type="AlphaFoldDB" id="A0A381NGV0"/>
<dbReference type="Gene3D" id="2.120.10.30">
    <property type="entry name" value="TolB, C-terminal domain"/>
    <property type="match status" value="1"/>
</dbReference>
<proteinExistence type="predicted"/>
<reference evidence="3" key="1">
    <citation type="submission" date="2018-05" db="EMBL/GenBank/DDBJ databases">
        <authorList>
            <person name="Lanie J.A."/>
            <person name="Ng W.-L."/>
            <person name="Kazmierczak K.M."/>
            <person name="Andrzejewski T.M."/>
            <person name="Davidsen T.M."/>
            <person name="Wayne K.J."/>
            <person name="Tettelin H."/>
            <person name="Glass J.I."/>
            <person name="Rusch D."/>
            <person name="Podicherti R."/>
            <person name="Tsui H.-C.T."/>
            <person name="Winkler M.E."/>
        </authorList>
    </citation>
    <scope>NUCLEOTIDE SEQUENCE</scope>
</reference>